<dbReference type="InterPro" id="IPR001789">
    <property type="entry name" value="Sig_transdc_resp-reg_receiver"/>
</dbReference>
<keyword evidence="5" id="KW-1185">Reference proteome</keyword>
<dbReference type="PANTHER" id="PTHR44591">
    <property type="entry name" value="STRESS RESPONSE REGULATOR PROTEIN 1"/>
    <property type="match status" value="1"/>
</dbReference>
<name>B4VWB8_9CYAN</name>
<dbReference type="EMBL" id="DS989856">
    <property type="protein sequence ID" value="EDX73714.1"/>
    <property type="molecule type" value="Genomic_DNA"/>
</dbReference>
<dbReference type="AlphaFoldDB" id="B4VWB8"/>
<dbReference type="PANTHER" id="PTHR44591:SF3">
    <property type="entry name" value="RESPONSE REGULATORY DOMAIN-CONTAINING PROTEIN"/>
    <property type="match status" value="1"/>
</dbReference>
<organism evidence="4 5">
    <name type="scientific">Coleofasciculus chthonoplastes PCC 7420</name>
    <dbReference type="NCBI Taxonomy" id="118168"/>
    <lineage>
        <taxon>Bacteria</taxon>
        <taxon>Bacillati</taxon>
        <taxon>Cyanobacteriota</taxon>
        <taxon>Cyanophyceae</taxon>
        <taxon>Coleofasciculales</taxon>
        <taxon>Coleofasciculaceae</taxon>
        <taxon>Coleofasciculus</taxon>
    </lineage>
</organism>
<dbReference type="STRING" id="118168.MC7420_6762"/>
<reference evidence="4 5" key="1">
    <citation type="submission" date="2008-07" db="EMBL/GenBank/DDBJ databases">
        <authorList>
            <person name="Tandeau de Marsac N."/>
            <person name="Ferriera S."/>
            <person name="Johnson J."/>
            <person name="Kravitz S."/>
            <person name="Beeson K."/>
            <person name="Sutton G."/>
            <person name="Rogers Y.-H."/>
            <person name="Friedman R."/>
            <person name="Frazier M."/>
            <person name="Venter J.C."/>
        </authorList>
    </citation>
    <scope>NUCLEOTIDE SEQUENCE [LARGE SCALE GENOMIC DNA]</scope>
    <source>
        <strain evidence="4 5">PCC 7420</strain>
    </source>
</reference>
<feature type="modified residue" description="4-aspartylphosphate" evidence="2">
    <location>
        <position position="52"/>
    </location>
</feature>
<evidence type="ECO:0000313" key="4">
    <source>
        <dbReference type="EMBL" id="EDX73714.1"/>
    </source>
</evidence>
<dbReference type="GO" id="GO:0000160">
    <property type="term" value="P:phosphorelay signal transduction system"/>
    <property type="evidence" value="ECO:0007669"/>
    <property type="project" value="InterPro"/>
</dbReference>
<sequence>MNTVLVVEDSLSQRECVAQQLTWSGWNVIQARDGVEALQQIQINSPDLVLLDLLIPRIDGYRVCRLIKANPHTQNIPVVLLTGKGQRLALSYGIKHAEAYVGKPWQPRELLDTLKRVLLDTKKEPQMASADTWTDYGILIFKIIKLYECRVQPWTEYGSQIIKLYEKALTAFEKALTIEPYHLRANHYRLMVEQKWSSLQVKLEQSQPCKVCQYYHGKDGINCAVYPWGRPGEFCLDWELI</sequence>
<dbReference type="OrthoDB" id="446978at2"/>
<dbReference type="SUPFAM" id="SSF52172">
    <property type="entry name" value="CheY-like"/>
    <property type="match status" value="1"/>
</dbReference>
<accession>B4VWB8</accession>
<dbReference type="InterPro" id="IPR011006">
    <property type="entry name" value="CheY-like_superfamily"/>
</dbReference>
<dbReference type="InterPro" id="IPR050595">
    <property type="entry name" value="Bact_response_regulator"/>
</dbReference>
<keyword evidence="1 2" id="KW-0597">Phosphoprotein</keyword>
<dbReference type="Proteomes" id="UP000003835">
    <property type="component" value="Unassembled WGS sequence"/>
</dbReference>
<dbReference type="Pfam" id="PF00072">
    <property type="entry name" value="Response_reg"/>
    <property type="match status" value="1"/>
</dbReference>
<feature type="domain" description="Response regulatory" evidence="3">
    <location>
        <begin position="3"/>
        <end position="118"/>
    </location>
</feature>
<dbReference type="PROSITE" id="PS50110">
    <property type="entry name" value="RESPONSE_REGULATORY"/>
    <property type="match status" value="1"/>
</dbReference>
<evidence type="ECO:0000313" key="5">
    <source>
        <dbReference type="Proteomes" id="UP000003835"/>
    </source>
</evidence>
<dbReference type="SMART" id="SM00448">
    <property type="entry name" value="REC"/>
    <property type="match status" value="1"/>
</dbReference>
<evidence type="ECO:0000256" key="1">
    <source>
        <dbReference type="ARBA" id="ARBA00022553"/>
    </source>
</evidence>
<gene>
    <name evidence="4" type="ORF">MC7420_6762</name>
</gene>
<proteinExistence type="predicted"/>
<protein>
    <submittedName>
        <fullName evidence="4">Response regulator receiver domain protein</fullName>
    </submittedName>
</protein>
<dbReference type="RefSeq" id="WP_006102956.1">
    <property type="nucleotide sequence ID" value="NZ_DS989856.1"/>
</dbReference>
<dbReference type="Gene3D" id="3.40.50.2300">
    <property type="match status" value="1"/>
</dbReference>
<evidence type="ECO:0000259" key="3">
    <source>
        <dbReference type="PROSITE" id="PS50110"/>
    </source>
</evidence>
<dbReference type="eggNOG" id="COG0784">
    <property type="taxonomic scope" value="Bacteria"/>
</dbReference>
<evidence type="ECO:0000256" key="2">
    <source>
        <dbReference type="PROSITE-ProRule" id="PRU00169"/>
    </source>
</evidence>
<dbReference type="HOGENOM" id="CLU_1150323_0_0_3"/>